<dbReference type="EMBL" id="CP158374">
    <property type="protein sequence ID" value="XBX82939.1"/>
    <property type="molecule type" value="Genomic_DNA"/>
</dbReference>
<evidence type="ECO:0000259" key="5">
    <source>
        <dbReference type="PROSITE" id="PS50893"/>
    </source>
</evidence>
<proteinExistence type="predicted"/>
<dbReference type="PANTHER" id="PTHR45772:SF1">
    <property type="entry name" value="ABC TRANSPORTER ATP-BINDING PROTEIN"/>
    <property type="match status" value="1"/>
</dbReference>
<dbReference type="AlphaFoldDB" id="A0AAU7WAC9"/>
<dbReference type="InterPro" id="IPR003439">
    <property type="entry name" value="ABC_transporter-like_ATP-bd"/>
</dbReference>
<dbReference type="SUPFAM" id="SSF52540">
    <property type="entry name" value="P-loop containing nucleoside triphosphate hydrolases"/>
    <property type="match status" value="1"/>
</dbReference>
<reference evidence="6" key="1">
    <citation type="submission" date="2024-05" db="EMBL/GenBank/DDBJ databases">
        <authorList>
            <person name="Yu L."/>
        </authorList>
    </citation>
    <scope>NUCLEOTIDE SEQUENCE</scope>
    <source>
        <strain evidence="6">G08B096</strain>
    </source>
</reference>
<protein>
    <submittedName>
        <fullName evidence="6">ABC transporter ATP-binding protein</fullName>
    </submittedName>
</protein>
<dbReference type="CDD" id="cd03219">
    <property type="entry name" value="ABC_Mj1267_LivG_branched"/>
    <property type="match status" value="1"/>
</dbReference>
<accession>A0AAU7WAC9</accession>
<evidence type="ECO:0000256" key="2">
    <source>
        <dbReference type="ARBA" id="ARBA00022741"/>
    </source>
</evidence>
<dbReference type="GO" id="GO:0016887">
    <property type="term" value="F:ATP hydrolysis activity"/>
    <property type="evidence" value="ECO:0007669"/>
    <property type="project" value="InterPro"/>
</dbReference>
<dbReference type="InterPro" id="IPR032823">
    <property type="entry name" value="BCA_ABC_TP_C"/>
</dbReference>
<evidence type="ECO:0000313" key="6">
    <source>
        <dbReference type="EMBL" id="XBX82939.1"/>
    </source>
</evidence>
<keyword evidence="1" id="KW-0813">Transport</keyword>
<feature type="region of interest" description="Disordered" evidence="4">
    <location>
        <begin position="1"/>
        <end position="23"/>
    </location>
</feature>
<gene>
    <name evidence="6" type="ORF">ABIQ69_03160</name>
</gene>
<sequence length="260" mass="26303">MPSSVPPTHTAPSLADPAAPASHATPRLEVDGLTVTFGGLTALADVGFHVDPGETVALIGPNGAGKTTVFNAVCGLVRPTAGSVRIDGRPAPASPTGLLGRGVARTLQGLGLVDGMTPLEHLLVPLGPPSAANVALALAELDAHGLRERASTPVGALPYPDRKRVALARALVSRPSLLLLDEPAGGLGAEDIDRLAATVREVAGSGASVLLVEHHVDFVMGLADRVVVLDFGRVIATGTPAVVQADPRVEEAYLGVKAAS</sequence>
<feature type="domain" description="ABC transporter" evidence="5">
    <location>
        <begin position="28"/>
        <end position="256"/>
    </location>
</feature>
<dbReference type="InterPro" id="IPR051120">
    <property type="entry name" value="ABC_AA/LPS_Transport"/>
</dbReference>
<dbReference type="RefSeq" id="WP_350348955.1">
    <property type="nucleotide sequence ID" value="NZ_CP158374.1"/>
</dbReference>
<dbReference type="GO" id="GO:0005524">
    <property type="term" value="F:ATP binding"/>
    <property type="evidence" value="ECO:0007669"/>
    <property type="project" value="UniProtKB-KW"/>
</dbReference>
<dbReference type="GO" id="GO:0005886">
    <property type="term" value="C:plasma membrane"/>
    <property type="evidence" value="ECO:0007669"/>
    <property type="project" value="TreeGrafter"/>
</dbReference>
<keyword evidence="2" id="KW-0547">Nucleotide-binding</keyword>
<dbReference type="Pfam" id="PF00005">
    <property type="entry name" value="ABC_tran"/>
    <property type="match status" value="1"/>
</dbReference>
<dbReference type="PANTHER" id="PTHR45772">
    <property type="entry name" value="CONSERVED COMPONENT OF ABC TRANSPORTER FOR NATURAL AMINO ACIDS-RELATED"/>
    <property type="match status" value="1"/>
</dbReference>
<dbReference type="PROSITE" id="PS50893">
    <property type="entry name" value="ABC_TRANSPORTER_2"/>
    <property type="match status" value="1"/>
</dbReference>
<evidence type="ECO:0000256" key="3">
    <source>
        <dbReference type="ARBA" id="ARBA00022840"/>
    </source>
</evidence>
<evidence type="ECO:0000256" key="1">
    <source>
        <dbReference type="ARBA" id="ARBA00022448"/>
    </source>
</evidence>
<keyword evidence="3 6" id="KW-0067">ATP-binding</keyword>
<evidence type="ECO:0000256" key="4">
    <source>
        <dbReference type="SAM" id="MobiDB-lite"/>
    </source>
</evidence>
<dbReference type="SMART" id="SM00382">
    <property type="entry name" value="AAA"/>
    <property type="match status" value="1"/>
</dbReference>
<name>A0AAU7WAC9_9MICO</name>
<dbReference type="InterPro" id="IPR027417">
    <property type="entry name" value="P-loop_NTPase"/>
</dbReference>
<dbReference type="Gene3D" id="3.40.50.300">
    <property type="entry name" value="P-loop containing nucleotide triphosphate hydrolases"/>
    <property type="match status" value="1"/>
</dbReference>
<dbReference type="Pfam" id="PF12399">
    <property type="entry name" value="BCA_ABC_TP_C"/>
    <property type="match status" value="1"/>
</dbReference>
<organism evidence="6">
    <name type="scientific">Agromyces sp. G08B096</name>
    <dbReference type="NCBI Taxonomy" id="3156399"/>
    <lineage>
        <taxon>Bacteria</taxon>
        <taxon>Bacillati</taxon>
        <taxon>Actinomycetota</taxon>
        <taxon>Actinomycetes</taxon>
        <taxon>Micrococcales</taxon>
        <taxon>Microbacteriaceae</taxon>
        <taxon>Agromyces</taxon>
    </lineage>
</organism>
<feature type="compositionally biased region" description="Low complexity" evidence="4">
    <location>
        <begin position="10"/>
        <end position="23"/>
    </location>
</feature>
<dbReference type="InterPro" id="IPR003593">
    <property type="entry name" value="AAA+_ATPase"/>
</dbReference>